<name>A0A081L6F8_9BACI</name>
<dbReference type="InterPro" id="IPR025552">
    <property type="entry name" value="YkyB"/>
</dbReference>
<accession>A0A081L6F8</accession>
<keyword evidence="2" id="KW-1185">Reference proteome</keyword>
<organism evidence="1 2">
    <name type="scientific">Bacillus zhangzhouensis</name>
    <dbReference type="NCBI Taxonomy" id="1178540"/>
    <lineage>
        <taxon>Bacteria</taxon>
        <taxon>Bacillati</taxon>
        <taxon>Bacillota</taxon>
        <taxon>Bacilli</taxon>
        <taxon>Bacillales</taxon>
        <taxon>Bacillaceae</taxon>
        <taxon>Bacillus</taxon>
    </lineage>
</organism>
<dbReference type="OrthoDB" id="2360869at2"/>
<protein>
    <recommendedName>
        <fullName evidence="3">YkyB-like protein</fullName>
    </recommendedName>
</protein>
<sequence length="153" mass="17692">MDDYAHTKDIEPTAENIAKAIYTVNRHAKTAPNPKFLYLLKKRALQKILQEGKGKKVGLHFSNNPKYSQQQSDVLIEIGDYYFHLPPTKEDFEFLPHLGNLNQSYRNPKANMSLNRAKHILQTYVGLKEKPAATKQKSHYTKPVFKRLGESYF</sequence>
<comment type="caution">
    <text evidence="1">The sequence shown here is derived from an EMBL/GenBank/DDBJ whole genome shotgun (WGS) entry which is preliminary data.</text>
</comment>
<dbReference type="EMBL" id="JOTP01000045">
    <property type="protein sequence ID" value="KEP24834.1"/>
    <property type="molecule type" value="Genomic_DNA"/>
</dbReference>
<dbReference type="AlphaFoldDB" id="A0A081L6F8"/>
<dbReference type="eggNOG" id="ENOG50310Y3">
    <property type="taxonomic scope" value="Bacteria"/>
</dbReference>
<proteinExistence type="predicted"/>
<dbReference type="Proteomes" id="UP000028091">
    <property type="component" value="Unassembled WGS sequence"/>
</dbReference>
<evidence type="ECO:0000313" key="2">
    <source>
        <dbReference type="Proteomes" id="UP000028091"/>
    </source>
</evidence>
<reference evidence="1 2" key="1">
    <citation type="submission" date="2012-09" db="EMBL/GenBank/DDBJ databases">
        <title>Genome Sequence of Bacillus sp. DW5-4.</title>
        <authorList>
            <person name="Lai Q."/>
            <person name="Liu Y."/>
            <person name="Shao Z."/>
        </authorList>
    </citation>
    <scope>NUCLEOTIDE SEQUENCE [LARGE SCALE GENOMIC DNA]</scope>
    <source>
        <strain evidence="1 2">DW5-4</strain>
    </source>
</reference>
<dbReference type="Pfam" id="PF14177">
    <property type="entry name" value="YkyB"/>
    <property type="match status" value="1"/>
</dbReference>
<dbReference type="RefSeq" id="WP_034325150.1">
    <property type="nucleotide sequence ID" value="NZ_JBCMYH010000028.1"/>
</dbReference>
<evidence type="ECO:0000313" key="1">
    <source>
        <dbReference type="EMBL" id="KEP24834.1"/>
    </source>
</evidence>
<gene>
    <name evidence="1" type="ORF">BA70_14900</name>
</gene>
<evidence type="ECO:0008006" key="3">
    <source>
        <dbReference type="Google" id="ProtNLM"/>
    </source>
</evidence>